<evidence type="ECO:0000313" key="2">
    <source>
        <dbReference type="Proteomes" id="UP000484076"/>
    </source>
</evidence>
<evidence type="ECO:0000313" key="1">
    <source>
        <dbReference type="EMBL" id="NUB46211.1"/>
    </source>
</evidence>
<organism evidence="1 2">
    <name type="scientific">Fertoeibacter niger</name>
    <dbReference type="NCBI Taxonomy" id="2656921"/>
    <lineage>
        <taxon>Bacteria</taxon>
        <taxon>Pseudomonadati</taxon>
        <taxon>Pseudomonadota</taxon>
        <taxon>Alphaproteobacteria</taxon>
        <taxon>Rhodobacterales</taxon>
        <taxon>Paracoccaceae</taxon>
        <taxon>Fertoeibacter</taxon>
    </lineage>
</organism>
<accession>A0A8X8H2Q8</accession>
<gene>
    <name evidence="1" type="ORF">GEU84_017600</name>
</gene>
<protein>
    <submittedName>
        <fullName evidence="1">Uncharacterized protein</fullName>
    </submittedName>
</protein>
<sequence>MNVSLNRSRTHLASCLRSCGVESSQPYPVSAQHVPDRSAMTHNRGLANKLVHLSSLVVLGILLLGRQTLMVFEHACPEAGRPPLIRAGHRDTRQKYRSCCPKTDQSAVSTPPKPWIRQALTLPIAAWLGFWCSGTVGWSAMKASLVALMILLSPSLAVAQQAGLSQEAVPGDLPLFARLYDDRGARMTVQAFCELTGRITAANEGLVTTASMVHPDQALNEGFCRVLRGVTEPWTEGPPISMRVEDPGLIACYSVIDGVIPILLDQPAEQILGPGSSWTKAIPDKLAERYAYCLAHALNEDDDDRALYFAVLLVVGQKLGYAELVGHALALGLGTAPDLDAAAAWYEGPVFDLPAMSAAEQAERRELNRLALAAMRDNRDFDKAMQALPTDRAVSFIEEWARAMNTLDIALTYRDTGMTAKYRAELSGVIARAVTESITGKIEAPPPHAEEPAQPKKATSGIRWGMTTSELQALFDGGYLYDNRIRFQFSTPGLREAIGIDPMLISVSYVPEVFFHFDSSTGLKKISIRSDLVPVSVGDQVAPSLDLFGEALGNLVGVFGEATVDDNPSAEPIDRLIWSCLAAEDCKAPISIWTSSSIQVSFSLYAEKMFPRETSTYLADKIRPFLKLRIEPAR</sequence>
<dbReference type="AlphaFoldDB" id="A0A8X8H2Q8"/>
<reference evidence="1" key="1">
    <citation type="submission" date="2020-05" db="EMBL/GenBank/DDBJ databases">
        <title>Fertoebacter nigrum gen. nov., sp. nov., a new member of the family Rhodobacteraceae.</title>
        <authorList>
            <person name="Szuroczki S."/>
            <person name="Abbaszade G."/>
            <person name="Buni D."/>
            <person name="Schumann P."/>
            <person name="Toth E."/>
        </authorList>
    </citation>
    <scope>NUCLEOTIDE SEQUENCE</scope>
    <source>
        <strain evidence="1">RG-N-1a</strain>
    </source>
</reference>
<comment type="caution">
    <text evidence="1">The sequence shown here is derived from an EMBL/GenBank/DDBJ whole genome shotgun (WGS) entry which is preliminary data.</text>
</comment>
<name>A0A8X8H2Q8_9RHOB</name>
<keyword evidence="2" id="KW-1185">Reference proteome</keyword>
<dbReference type="Proteomes" id="UP000484076">
    <property type="component" value="Unassembled WGS sequence"/>
</dbReference>
<proteinExistence type="predicted"/>
<dbReference type="RefSeq" id="WP_152828374.1">
    <property type="nucleotide sequence ID" value="NZ_WHUT02000012.1"/>
</dbReference>
<dbReference type="EMBL" id="WHUT02000012">
    <property type="protein sequence ID" value="NUB46211.1"/>
    <property type="molecule type" value="Genomic_DNA"/>
</dbReference>